<feature type="compositionally biased region" description="Polar residues" evidence="1">
    <location>
        <begin position="21"/>
        <end position="38"/>
    </location>
</feature>
<dbReference type="AlphaFoldDB" id="A0A2H1VP79"/>
<organism evidence="2">
    <name type="scientific">Spodoptera frugiperda</name>
    <name type="common">Fall armyworm</name>
    <dbReference type="NCBI Taxonomy" id="7108"/>
    <lineage>
        <taxon>Eukaryota</taxon>
        <taxon>Metazoa</taxon>
        <taxon>Ecdysozoa</taxon>
        <taxon>Arthropoda</taxon>
        <taxon>Hexapoda</taxon>
        <taxon>Insecta</taxon>
        <taxon>Pterygota</taxon>
        <taxon>Neoptera</taxon>
        <taxon>Endopterygota</taxon>
        <taxon>Lepidoptera</taxon>
        <taxon>Glossata</taxon>
        <taxon>Ditrysia</taxon>
        <taxon>Noctuoidea</taxon>
        <taxon>Noctuidae</taxon>
        <taxon>Amphipyrinae</taxon>
        <taxon>Spodoptera</taxon>
    </lineage>
</organism>
<accession>A0A2H1VP79</accession>
<evidence type="ECO:0000256" key="1">
    <source>
        <dbReference type="SAM" id="MobiDB-lite"/>
    </source>
</evidence>
<protein>
    <submittedName>
        <fullName evidence="2">SFRICE_010773</fullName>
    </submittedName>
</protein>
<gene>
    <name evidence="2" type="ORF">SFRICE_010773</name>
</gene>
<proteinExistence type="predicted"/>
<sequence>MSTVKVVVHAARRSRTRRVCGTTTARNTPGSDPRTTGRNPPLATGRLSVNIARKRSRAPASTGPTSVAYILTNHTPWRRTTSVIFAGRVSGAMRS</sequence>
<name>A0A2H1VP79_SPOFR</name>
<feature type="region of interest" description="Disordered" evidence="1">
    <location>
        <begin position="12"/>
        <end position="44"/>
    </location>
</feature>
<dbReference type="EMBL" id="ODYU01003620">
    <property type="protein sequence ID" value="SOQ42606.1"/>
    <property type="molecule type" value="Genomic_DNA"/>
</dbReference>
<reference evidence="2" key="1">
    <citation type="submission" date="2016-07" db="EMBL/GenBank/DDBJ databases">
        <authorList>
            <person name="Bretaudeau A."/>
        </authorList>
    </citation>
    <scope>NUCLEOTIDE SEQUENCE</scope>
    <source>
        <strain evidence="2">Rice</strain>
        <tissue evidence="2">Whole body</tissue>
    </source>
</reference>
<evidence type="ECO:0000313" key="2">
    <source>
        <dbReference type="EMBL" id="SOQ42606.1"/>
    </source>
</evidence>